<reference evidence="1" key="1">
    <citation type="journal article" date="2009" name="Nature">
        <title>The Schistosoma japonicum genome reveals features of host-parasite interplay.</title>
        <authorList>
            <person name="Liu F."/>
            <person name="Zhou Y."/>
            <person name="Wang Z.Q."/>
            <person name="Lu G."/>
            <person name="Zheng H."/>
            <person name="Brindley P.J."/>
            <person name="McManus D.P."/>
            <person name="Blair D."/>
            <person name="Zhang Q.H."/>
            <person name="Zhong Y."/>
            <person name="Wang S."/>
            <person name="Han Z.G."/>
            <person name="Chen Z."/>
        </authorList>
    </citation>
    <scope>NUCLEOTIDE SEQUENCE</scope>
    <source>
        <strain evidence="1">Anhui</strain>
    </source>
</reference>
<sequence length="52" mass="5867">MIKCACCFVVGFYAGVLFQNNYKIENVAKPTELGEKVLTVVQDWLEQKGGRK</sequence>
<organism evidence="1">
    <name type="scientific">Schistosoma japonicum</name>
    <name type="common">Blood fluke</name>
    <dbReference type="NCBI Taxonomy" id="6182"/>
    <lineage>
        <taxon>Eukaryota</taxon>
        <taxon>Metazoa</taxon>
        <taxon>Spiralia</taxon>
        <taxon>Lophotrochozoa</taxon>
        <taxon>Platyhelminthes</taxon>
        <taxon>Trematoda</taxon>
        <taxon>Digenea</taxon>
        <taxon>Strigeidida</taxon>
        <taxon>Schistosomatoidea</taxon>
        <taxon>Schistosomatidae</taxon>
        <taxon>Schistosoma</taxon>
    </lineage>
</organism>
<dbReference type="AlphaFoldDB" id="C1L4C1"/>
<protein>
    <submittedName>
        <fullName evidence="1">Hypotheticial protein</fullName>
    </submittedName>
</protein>
<reference evidence="1" key="2">
    <citation type="submission" date="2009-03" db="EMBL/GenBank/DDBJ databases">
        <authorList>
            <person name="Gang L."/>
        </authorList>
    </citation>
    <scope>NUCLEOTIDE SEQUENCE</scope>
    <source>
        <strain evidence="1">Anhui</strain>
    </source>
</reference>
<accession>C1L4C1</accession>
<proteinExistence type="evidence at transcript level"/>
<evidence type="ECO:0000313" key="1">
    <source>
        <dbReference type="EMBL" id="CAX69549.1"/>
    </source>
</evidence>
<name>C1L4C1_SCHJA</name>
<dbReference type="EMBL" id="FN313815">
    <property type="protein sequence ID" value="CAX69549.1"/>
    <property type="molecule type" value="mRNA"/>
</dbReference>